<accession>D5X002</accession>
<dbReference type="Gene3D" id="1.10.150.130">
    <property type="match status" value="1"/>
</dbReference>
<dbReference type="Gene3D" id="1.10.443.10">
    <property type="entry name" value="Intergrase catalytic core"/>
    <property type="match status" value="1"/>
</dbReference>
<keyword evidence="2" id="KW-0229">DNA integration</keyword>
<dbReference type="InterPro" id="IPR002104">
    <property type="entry name" value="Integrase_catalytic"/>
</dbReference>
<dbReference type="CDD" id="cd01189">
    <property type="entry name" value="INT_ICEBs1_C_like"/>
    <property type="match status" value="1"/>
</dbReference>
<dbReference type="AlphaFoldDB" id="D5X002"/>
<sequence>MGSIRKQAGTGKLFLDFRYQGQRCREYTLLDDSPANRARLDRLLQRIERDIQRGQFDYAAYFPNSKAHRARQSSMPPVQGQAPTADPLKQGNVPQGQQNVSTPLFADFAQQWQAENAVQWRRSYQRTVADIVSVHLLPHFGQQEVGSISREQILIFRSSLAKAPGRKKETLSPRRINAVMNILRGILFEASDRYQFTCPFYNIKPLKVAKSDVQPFTLDEVKALLAAVREDFRDYYTVRFFTGLRTGEIDGLKWKYVDFSRRLILIRETLVAGEEDETKTIESNRDVQMSQIVFEALQRQFARTGPLKNWVFCNRQGQPLDHNNVTKRVWYPLLRYLGYTPRRPYQTRHTAATLWLAAGENPEWIARQMGHTSTEMLFKVYSRYVPNLTRRDGSAFERLLTTAMARVDVTQNLPAIAQGAPHD</sequence>
<evidence type="ECO:0000256" key="3">
    <source>
        <dbReference type="ARBA" id="ARBA00023125"/>
    </source>
</evidence>
<dbReference type="EMBL" id="CP002021">
    <property type="protein sequence ID" value="ADG32430.1"/>
    <property type="molecule type" value="Genomic_DNA"/>
</dbReference>
<dbReference type="Pfam" id="PF00589">
    <property type="entry name" value="Phage_integrase"/>
    <property type="match status" value="1"/>
</dbReference>
<evidence type="ECO:0000313" key="7">
    <source>
        <dbReference type="EMBL" id="ADG32430.1"/>
    </source>
</evidence>
<evidence type="ECO:0000256" key="4">
    <source>
        <dbReference type="ARBA" id="ARBA00023172"/>
    </source>
</evidence>
<gene>
    <name evidence="7" type="ordered locus">Tint_3103</name>
</gene>
<name>D5X002_THIK1</name>
<organism evidence="7">
    <name type="scientific">Thiomonas intermedia (strain K12)</name>
    <name type="common">Thiobacillus intermedius</name>
    <dbReference type="NCBI Taxonomy" id="75379"/>
    <lineage>
        <taxon>Bacteria</taxon>
        <taxon>Pseudomonadati</taxon>
        <taxon>Pseudomonadota</taxon>
        <taxon>Betaproteobacteria</taxon>
        <taxon>Burkholderiales</taxon>
        <taxon>Thiomonas</taxon>
    </lineage>
</organism>
<feature type="domain" description="Tyr recombinase" evidence="6">
    <location>
        <begin position="211"/>
        <end position="397"/>
    </location>
</feature>
<evidence type="ECO:0000256" key="5">
    <source>
        <dbReference type="SAM" id="MobiDB-lite"/>
    </source>
</evidence>
<dbReference type="GO" id="GO:0003677">
    <property type="term" value="F:DNA binding"/>
    <property type="evidence" value="ECO:0007669"/>
    <property type="project" value="UniProtKB-KW"/>
</dbReference>
<keyword evidence="3" id="KW-0238">DNA-binding</keyword>
<dbReference type="InterPro" id="IPR010998">
    <property type="entry name" value="Integrase_recombinase_N"/>
</dbReference>
<dbReference type="Pfam" id="PF12167">
    <property type="entry name" value="Arm-DNA-bind_2"/>
    <property type="match status" value="1"/>
</dbReference>
<keyword evidence="4" id="KW-0233">DNA recombination</keyword>
<dbReference type="KEGG" id="tin:Tint_3103"/>
<dbReference type="PANTHER" id="PTHR30629">
    <property type="entry name" value="PROPHAGE INTEGRASE"/>
    <property type="match status" value="1"/>
</dbReference>
<feature type="region of interest" description="Disordered" evidence="5">
    <location>
        <begin position="67"/>
        <end position="96"/>
    </location>
</feature>
<dbReference type="SUPFAM" id="SSF56349">
    <property type="entry name" value="DNA breaking-rejoining enzymes"/>
    <property type="match status" value="1"/>
</dbReference>
<evidence type="ECO:0000256" key="2">
    <source>
        <dbReference type="ARBA" id="ARBA00022908"/>
    </source>
</evidence>
<protein>
    <submittedName>
        <fullName evidence="7">Integrase family protein</fullName>
    </submittedName>
</protein>
<dbReference type="PROSITE" id="PS51898">
    <property type="entry name" value="TYR_RECOMBINASE"/>
    <property type="match status" value="1"/>
</dbReference>
<dbReference type="eggNOG" id="COG0582">
    <property type="taxonomic scope" value="Bacteria"/>
</dbReference>
<dbReference type="GO" id="GO:0015074">
    <property type="term" value="P:DNA integration"/>
    <property type="evidence" value="ECO:0007669"/>
    <property type="project" value="UniProtKB-KW"/>
</dbReference>
<evidence type="ECO:0000256" key="1">
    <source>
        <dbReference type="ARBA" id="ARBA00008857"/>
    </source>
</evidence>
<dbReference type="BioCyc" id="TINT75379:TINT_RS15530-MONOMER"/>
<proteinExistence type="inferred from homology"/>
<comment type="similarity">
    <text evidence="1">Belongs to the 'phage' integrase family.</text>
</comment>
<dbReference type="InterPro" id="IPR013762">
    <property type="entry name" value="Integrase-like_cat_sf"/>
</dbReference>
<evidence type="ECO:0000259" key="6">
    <source>
        <dbReference type="PROSITE" id="PS51898"/>
    </source>
</evidence>
<dbReference type="PANTHER" id="PTHR30629:SF2">
    <property type="entry name" value="PROPHAGE INTEGRASE INTS-RELATED"/>
    <property type="match status" value="1"/>
</dbReference>
<dbReference type="HOGENOM" id="CLU_027562_8_2_4"/>
<dbReference type="InterPro" id="IPR022000">
    <property type="entry name" value="Min27-like_integrase_DNA_bind"/>
</dbReference>
<reference evidence="7" key="1">
    <citation type="submission" date="2010-04" db="EMBL/GenBank/DDBJ databases">
        <title>Complete sequence of Thiomonas intermedia K12.</title>
        <authorList>
            <consortium name="US DOE Joint Genome Institute"/>
            <person name="Lucas S."/>
            <person name="Copeland A."/>
            <person name="Lapidus A."/>
            <person name="Cheng J.-F."/>
            <person name="Bruce D."/>
            <person name="Goodwin L."/>
            <person name="Pitluck S."/>
            <person name="Davenport K."/>
            <person name="Detter J.C."/>
            <person name="Han C."/>
            <person name="Tapia R."/>
            <person name="Land M."/>
            <person name="Hauser L."/>
            <person name="Kyrpides N."/>
            <person name="Ovchinnikova G."/>
            <person name="Kerfeld C.A."/>
            <person name="Cannon G.C."/>
            <person name="Heinhorst S."/>
            <person name="Woyke T."/>
        </authorList>
    </citation>
    <scope>NUCLEOTIDE SEQUENCE [LARGE SCALE GENOMIC DNA]</scope>
    <source>
        <strain evidence="7">K12</strain>
    </source>
</reference>
<dbReference type="STRING" id="75379.Tint_3103"/>
<dbReference type="InterPro" id="IPR050808">
    <property type="entry name" value="Phage_Integrase"/>
</dbReference>
<dbReference type="InterPro" id="IPR011010">
    <property type="entry name" value="DNA_brk_join_enz"/>
</dbReference>
<dbReference type="GO" id="GO:0006310">
    <property type="term" value="P:DNA recombination"/>
    <property type="evidence" value="ECO:0007669"/>
    <property type="project" value="UniProtKB-KW"/>
</dbReference>